<dbReference type="Proteomes" id="UP000037460">
    <property type="component" value="Unassembled WGS sequence"/>
</dbReference>
<gene>
    <name evidence="2" type="ORF">Ctob_010209</name>
</gene>
<dbReference type="EMBL" id="JWZX01002176">
    <property type="protein sequence ID" value="KOO30697.1"/>
    <property type="molecule type" value="Genomic_DNA"/>
</dbReference>
<accession>A0A0M0JWJ7</accession>
<evidence type="ECO:0000313" key="2">
    <source>
        <dbReference type="EMBL" id="KOO30697.1"/>
    </source>
</evidence>
<evidence type="ECO:0000256" key="1">
    <source>
        <dbReference type="SAM" id="SignalP"/>
    </source>
</evidence>
<comment type="caution">
    <text evidence="2">The sequence shown here is derived from an EMBL/GenBank/DDBJ whole genome shotgun (WGS) entry which is preliminary data.</text>
</comment>
<proteinExistence type="predicted"/>
<evidence type="ECO:0000313" key="3">
    <source>
        <dbReference type="Proteomes" id="UP000037460"/>
    </source>
</evidence>
<keyword evidence="1" id="KW-0732">Signal</keyword>
<feature type="chain" id="PRO_5005602266" description="Secreted protein" evidence="1">
    <location>
        <begin position="20"/>
        <end position="229"/>
    </location>
</feature>
<evidence type="ECO:0008006" key="4">
    <source>
        <dbReference type="Google" id="ProtNLM"/>
    </source>
</evidence>
<protein>
    <recommendedName>
        <fullName evidence="4">Secreted protein</fullName>
    </recommendedName>
</protein>
<dbReference type="AlphaFoldDB" id="A0A0M0JWJ7"/>
<keyword evidence="3" id="KW-1185">Reference proteome</keyword>
<sequence>MMTSLWALVFSLSISSLPARQSNMHQFWPRRCDFGLARRTRFPDFDRLVLRSGHNLGPVRGKRDRPDQAAVGIGLLAQQLQFVCQTSQHASVLAKEGRFEGSGAPESQTLIVLSNDPDKILVPSGENATEMMVLLWAFVFSLSISSFPARQSNMHQFWPRRGDFELARRTRIPDFDRPVNRSGHNLGPVRGKRHRRDGLAVRVRLLAQHLQLSCQAIQHASDLAKEGRF</sequence>
<reference evidence="3" key="1">
    <citation type="journal article" date="2015" name="PLoS Genet.">
        <title>Genome Sequence and Transcriptome Analyses of Chrysochromulina tobin: Metabolic Tools for Enhanced Algal Fitness in the Prominent Order Prymnesiales (Haptophyceae).</title>
        <authorList>
            <person name="Hovde B.T."/>
            <person name="Deodato C.R."/>
            <person name="Hunsperger H.M."/>
            <person name="Ryken S.A."/>
            <person name="Yost W."/>
            <person name="Jha R.K."/>
            <person name="Patterson J."/>
            <person name="Monnat R.J. Jr."/>
            <person name="Barlow S.B."/>
            <person name="Starkenburg S.R."/>
            <person name="Cattolico R.A."/>
        </authorList>
    </citation>
    <scope>NUCLEOTIDE SEQUENCE</scope>
    <source>
        <strain evidence="3">CCMP291</strain>
    </source>
</reference>
<name>A0A0M0JWJ7_9EUKA</name>
<feature type="signal peptide" evidence="1">
    <location>
        <begin position="1"/>
        <end position="19"/>
    </location>
</feature>
<organism evidence="2 3">
    <name type="scientific">Chrysochromulina tobinii</name>
    <dbReference type="NCBI Taxonomy" id="1460289"/>
    <lineage>
        <taxon>Eukaryota</taxon>
        <taxon>Haptista</taxon>
        <taxon>Haptophyta</taxon>
        <taxon>Prymnesiophyceae</taxon>
        <taxon>Prymnesiales</taxon>
        <taxon>Chrysochromulinaceae</taxon>
        <taxon>Chrysochromulina</taxon>
    </lineage>
</organism>